<dbReference type="AlphaFoldDB" id="A0A072VEG7"/>
<keyword evidence="4" id="KW-1185">Reference proteome</keyword>
<keyword evidence="1" id="KW-0732">Signal</keyword>
<proteinExistence type="predicted"/>
<reference evidence="2 4" key="1">
    <citation type="journal article" date="2011" name="Nature">
        <title>The Medicago genome provides insight into the evolution of rhizobial symbioses.</title>
        <authorList>
            <person name="Young N.D."/>
            <person name="Debelle F."/>
            <person name="Oldroyd G.E."/>
            <person name="Geurts R."/>
            <person name="Cannon S.B."/>
            <person name="Udvardi M.K."/>
            <person name="Benedito V.A."/>
            <person name="Mayer K.F."/>
            <person name="Gouzy J."/>
            <person name="Schoof H."/>
            <person name="Van de Peer Y."/>
            <person name="Proost S."/>
            <person name="Cook D.R."/>
            <person name="Meyers B.C."/>
            <person name="Spannagl M."/>
            <person name="Cheung F."/>
            <person name="De Mita S."/>
            <person name="Krishnakumar V."/>
            <person name="Gundlach H."/>
            <person name="Zhou S."/>
            <person name="Mudge J."/>
            <person name="Bharti A.K."/>
            <person name="Murray J.D."/>
            <person name="Naoumkina M.A."/>
            <person name="Rosen B."/>
            <person name="Silverstein K.A."/>
            <person name="Tang H."/>
            <person name="Rombauts S."/>
            <person name="Zhao P.X."/>
            <person name="Zhou P."/>
            <person name="Barbe V."/>
            <person name="Bardou P."/>
            <person name="Bechner M."/>
            <person name="Bellec A."/>
            <person name="Berger A."/>
            <person name="Berges H."/>
            <person name="Bidwell S."/>
            <person name="Bisseling T."/>
            <person name="Choisne N."/>
            <person name="Couloux A."/>
            <person name="Denny R."/>
            <person name="Deshpande S."/>
            <person name="Dai X."/>
            <person name="Doyle J.J."/>
            <person name="Dudez A.M."/>
            <person name="Farmer A.D."/>
            <person name="Fouteau S."/>
            <person name="Franken C."/>
            <person name="Gibelin C."/>
            <person name="Gish J."/>
            <person name="Goldstein S."/>
            <person name="Gonzalez A.J."/>
            <person name="Green P.J."/>
            <person name="Hallab A."/>
            <person name="Hartog M."/>
            <person name="Hua A."/>
            <person name="Humphray S.J."/>
            <person name="Jeong D.H."/>
            <person name="Jing Y."/>
            <person name="Jocker A."/>
            <person name="Kenton S.M."/>
            <person name="Kim D.J."/>
            <person name="Klee K."/>
            <person name="Lai H."/>
            <person name="Lang C."/>
            <person name="Lin S."/>
            <person name="Macmil S.L."/>
            <person name="Magdelenat G."/>
            <person name="Matthews L."/>
            <person name="McCorrison J."/>
            <person name="Monaghan E.L."/>
            <person name="Mun J.H."/>
            <person name="Najar F.Z."/>
            <person name="Nicholson C."/>
            <person name="Noirot C."/>
            <person name="O'Bleness M."/>
            <person name="Paule C.R."/>
            <person name="Poulain J."/>
            <person name="Prion F."/>
            <person name="Qin B."/>
            <person name="Qu C."/>
            <person name="Retzel E.F."/>
            <person name="Riddle C."/>
            <person name="Sallet E."/>
            <person name="Samain S."/>
            <person name="Samson N."/>
            <person name="Sanders I."/>
            <person name="Saurat O."/>
            <person name="Scarpelli C."/>
            <person name="Schiex T."/>
            <person name="Segurens B."/>
            <person name="Severin A.J."/>
            <person name="Sherrier D.J."/>
            <person name="Shi R."/>
            <person name="Sims S."/>
            <person name="Singer S.R."/>
            <person name="Sinharoy S."/>
            <person name="Sterck L."/>
            <person name="Viollet A."/>
            <person name="Wang B.B."/>
            <person name="Wang K."/>
            <person name="Wang M."/>
            <person name="Wang X."/>
            <person name="Warfsmann J."/>
            <person name="Weissenbach J."/>
            <person name="White D.D."/>
            <person name="White J.D."/>
            <person name="Wiley G.B."/>
            <person name="Wincker P."/>
            <person name="Xing Y."/>
            <person name="Yang L."/>
            <person name="Yao Z."/>
            <person name="Ying F."/>
            <person name="Zhai J."/>
            <person name="Zhou L."/>
            <person name="Zuber A."/>
            <person name="Denarie J."/>
            <person name="Dixon R.A."/>
            <person name="May G.D."/>
            <person name="Schwartz D.C."/>
            <person name="Rogers J."/>
            <person name="Quetier F."/>
            <person name="Town C.D."/>
            <person name="Roe B.A."/>
        </authorList>
    </citation>
    <scope>NUCLEOTIDE SEQUENCE [LARGE SCALE GENOMIC DNA]</scope>
    <source>
        <strain evidence="2">A17</strain>
        <strain evidence="3 4">cv. Jemalong A17</strain>
    </source>
</reference>
<reference evidence="3" key="3">
    <citation type="submission" date="2015-04" db="UniProtKB">
        <authorList>
            <consortium name="EnsemblPlants"/>
        </authorList>
    </citation>
    <scope>IDENTIFICATION</scope>
    <source>
        <strain evidence="3">cv. Jemalong A17</strain>
    </source>
</reference>
<protein>
    <submittedName>
        <fullName evidence="2">Thionin-like protein</fullName>
    </submittedName>
</protein>
<evidence type="ECO:0000313" key="4">
    <source>
        <dbReference type="Proteomes" id="UP000002051"/>
    </source>
</evidence>
<organism evidence="2 4">
    <name type="scientific">Medicago truncatula</name>
    <name type="common">Barrel medic</name>
    <name type="synonym">Medicago tribuloides</name>
    <dbReference type="NCBI Taxonomy" id="3880"/>
    <lineage>
        <taxon>Eukaryota</taxon>
        <taxon>Viridiplantae</taxon>
        <taxon>Streptophyta</taxon>
        <taxon>Embryophyta</taxon>
        <taxon>Tracheophyta</taxon>
        <taxon>Spermatophyta</taxon>
        <taxon>Magnoliopsida</taxon>
        <taxon>eudicotyledons</taxon>
        <taxon>Gunneridae</taxon>
        <taxon>Pentapetalae</taxon>
        <taxon>rosids</taxon>
        <taxon>fabids</taxon>
        <taxon>Fabales</taxon>
        <taxon>Fabaceae</taxon>
        <taxon>Papilionoideae</taxon>
        <taxon>50 kb inversion clade</taxon>
        <taxon>NPAAA clade</taxon>
        <taxon>Hologalegina</taxon>
        <taxon>IRL clade</taxon>
        <taxon>Trifolieae</taxon>
        <taxon>Medicago</taxon>
    </lineage>
</organism>
<dbReference type="PaxDb" id="3880-AES63968"/>
<name>A0A072VEG7_MEDTR</name>
<evidence type="ECO:0000256" key="1">
    <source>
        <dbReference type="SAM" id="SignalP"/>
    </source>
</evidence>
<dbReference type="Proteomes" id="UP000002051">
    <property type="component" value="Chromosome 2"/>
</dbReference>
<accession>A0A072VEG7</accession>
<dbReference type="EMBL" id="CM001218">
    <property type="protein sequence ID" value="KEH36570.1"/>
    <property type="molecule type" value="Genomic_DNA"/>
</dbReference>
<gene>
    <name evidence="2" type="ordered locus">MTR_2g015405</name>
</gene>
<sequence length="78" mass="8532">MGIITVKNCVVLMLIIMLVVTQVESIAPSQEIATAPTMFPEPPCDVKCMRKCKVYSDHIVFDYCMGDCISGCPESSTV</sequence>
<feature type="signal peptide" evidence="1">
    <location>
        <begin position="1"/>
        <end position="25"/>
    </location>
</feature>
<dbReference type="EnsemblPlants" id="KEH36570">
    <property type="protein sequence ID" value="KEH36570"/>
    <property type="gene ID" value="MTR_2g015405"/>
</dbReference>
<dbReference type="HOGENOM" id="CLU_2625649_0_0_1"/>
<evidence type="ECO:0000313" key="2">
    <source>
        <dbReference type="EMBL" id="KEH36570.1"/>
    </source>
</evidence>
<feature type="chain" id="PRO_5014500683" evidence="1">
    <location>
        <begin position="26"/>
        <end position="78"/>
    </location>
</feature>
<evidence type="ECO:0000313" key="3">
    <source>
        <dbReference type="EnsemblPlants" id="KEH36570"/>
    </source>
</evidence>
<reference evidence="2 4" key="2">
    <citation type="journal article" date="2014" name="BMC Genomics">
        <title>An improved genome release (version Mt4.0) for the model legume Medicago truncatula.</title>
        <authorList>
            <person name="Tang H."/>
            <person name="Krishnakumar V."/>
            <person name="Bidwell S."/>
            <person name="Rosen B."/>
            <person name="Chan A."/>
            <person name="Zhou S."/>
            <person name="Gentzbittel L."/>
            <person name="Childs K.L."/>
            <person name="Yandell M."/>
            <person name="Gundlach H."/>
            <person name="Mayer K.F."/>
            <person name="Schwartz D.C."/>
            <person name="Town C.D."/>
        </authorList>
    </citation>
    <scope>GENOME REANNOTATION</scope>
    <source>
        <strain evidence="2">A17</strain>
        <strain evidence="3 4">cv. Jemalong A17</strain>
    </source>
</reference>